<gene>
    <name evidence="2" type="ORF">Pyn_09781</name>
</gene>
<dbReference type="Proteomes" id="UP000250321">
    <property type="component" value="Unassembled WGS sequence"/>
</dbReference>
<feature type="signal peptide" evidence="1">
    <location>
        <begin position="1"/>
        <end position="23"/>
    </location>
</feature>
<sequence>MIKAVSIFSVMMILVLLGSATNAMGMGRSITPNFVCRQVQSDIPCDSAEHAKKCYARCVSKDPDNNPQCVTAPGTNLSFCTCSVPCFF</sequence>
<accession>A0A314Y3U2</accession>
<feature type="chain" id="PRO_5016310391" evidence="1">
    <location>
        <begin position="24"/>
        <end position="88"/>
    </location>
</feature>
<evidence type="ECO:0000313" key="2">
    <source>
        <dbReference type="EMBL" id="PQP98970.1"/>
    </source>
</evidence>
<evidence type="ECO:0000256" key="1">
    <source>
        <dbReference type="SAM" id="SignalP"/>
    </source>
</evidence>
<evidence type="ECO:0000313" key="3">
    <source>
        <dbReference type="Proteomes" id="UP000250321"/>
    </source>
</evidence>
<keyword evidence="3" id="KW-1185">Reference proteome</keyword>
<reference evidence="2 3" key="1">
    <citation type="submission" date="2018-02" db="EMBL/GenBank/DDBJ databases">
        <title>Draft genome of wild Prunus yedoensis var. nudiflora.</title>
        <authorList>
            <person name="Baek S."/>
            <person name="Kim J.-H."/>
            <person name="Choi K."/>
            <person name="Kim G.-B."/>
            <person name="Cho A."/>
            <person name="Jang H."/>
            <person name="Shin C.-H."/>
            <person name="Yu H.-J."/>
            <person name="Mun J.-H."/>
        </authorList>
    </citation>
    <scope>NUCLEOTIDE SEQUENCE [LARGE SCALE GENOMIC DNA]</scope>
    <source>
        <strain evidence="3">cv. Jeju island</strain>
        <tissue evidence="2">Leaf</tissue>
    </source>
</reference>
<dbReference type="AlphaFoldDB" id="A0A314Y3U2"/>
<name>A0A314Y3U2_PRUYE</name>
<proteinExistence type="predicted"/>
<protein>
    <submittedName>
        <fullName evidence="2">Uncharacterized protein</fullName>
    </submittedName>
</protein>
<keyword evidence="1" id="KW-0732">Signal</keyword>
<dbReference type="EMBL" id="PJQY01001854">
    <property type="protein sequence ID" value="PQP98970.1"/>
    <property type="molecule type" value="Genomic_DNA"/>
</dbReference>
<organism evidence="2 3">
    <name type="scientific">Prunus yedoensis var. nudiflora</name>
    <dbReference type="NCBI Taxonomy" id="2094558"/>
    <lineage>
        <taxon>Eukaryota</taxon>
        <taxon>Viridiplantae</taxon>
        <taxon>Streptophyta</taxon>
        <taxon>Embryophyta</taxon>
        <taxon>Tracheophyta</taxon>
        <taxon>Spermatophyta</taxon>
        <taxon>Magnoliopsida</taxon>
        <taxon>eudicotyledons</taxon>
        <taxon>Gunneridae</taxon>
        <taxon>Pentapetalae</taxon>
        <taxon>rosids</taxon>
        <taxon>fabids</taxon>
        <taxon>Rosales</taxon>
        <taxon>Rosaceae</taxon>
        <taxon>Amygdaloideae</taxon>
        <taxon>Amygdaleae</taxon>
        <taxon>Prunus</taxon>
    </lineage>
</organism>
<comment type="caution">
    <text evidence="2">The sequence shown here is derived from an EMBL/GenBank/DDBJ whole genome shotgun (WGS) entry which is preliminary data.</text>
</comment>